<dbReference type="EMBL" id="LTDM01000009">
    <property type="protein sequence ID" value="OLS03330.1"/>
    <property type="molecule type" value="Genomic_DNA"/>
</dbReference>
<dbReference type="InterPro" id="IPR016047">
    <property type="entry name" value="M23ase_b-sheet_dom"/>
</dbReference>
<sequence>MKTKIKKHLNNLNINRLKTLKPVFYKIIFSLVVILCVLTFKALNFKSTKWVLSKIKYTIEYETDLRSSGKEVYRKVQGLVKDSKNVLTVFNLDSKVKYPLPIKGELYRSYEKDINEGIDIKSTDENDPKSIITGRVKDIYLQEKQGYFVIIEQEKMEITYGYLSKSYVSKGDSIDTETPIGSLGTNKDGNKYLRIELKVDGRYKNPLDYIDVK</sequence>
<name>A0A1U7M7V0_TISCR</name>
<dbReference type="InterPro" id="IPR011055">
    <property type="entry name" value="Dup_hybrid_motif"/>
</dbReference>
<evidence type="ECO:0000313" key="3">
    <source>
        <dbReference type="EMBL" id="OLS03330.1"/>
    </source>
</evidence>
<dbReference type="AlphaFoldDB" id="A0A1U7M7V0"/>
<comment type="caution">
    <text evidence="3">The sequence shown here is derived from an EMBL/GenBank/DDBJ whole genome shotgun (WGS) entry which is preliminary data.</text>
</comment>
<proteinExistence type="predicted"/>
<keyword evidence="1" id="KW-0812">Transmembrane</keyword>
<evidence type="ECO:0000313" key="4">
    <source>
        <dbReference type="Proteomes" id="UP000186112"/>
    </source>
</evidence>
<dbReference type="Gene3D" id="2.70.70.10">
    <property type="entry name" value="Glucose Permease (Domain IIA)"/>
    <property type="match status" value="1"/>
</dbReference>
<gene>
    <name evidence="3" type="ORF">TICRE_06690</name>
</gene>
<feature type="transmembrane region" description="Helical" evidence="1">
    <location>
        <begin position="23"/>
        <end position="43"/>
    </location>
</feature>
<dbReference type="CDD" id="cd12797">
    <property type="entry name" value="M23_peptidase"/>
    <property type="match status" value="1"/>
</dbReference>
<keyword evidence="1" id="KW-0472">Membrane</keyword>
<dbReference type="OrthoDB" id="9814460at2"/>
<dbReference type="Proteomes" id="UP000186112">
    <property type="component" value="Unassembled WGS sequence"/>
</dbReference>
<keyword evidence="4" id="KW-1185">Reference proteome</keyword>
<keyword evidence="1" id="KW-1133">Transmembrane helix</keyword>
<protein>
    <submittedName>
        <fullName evidence="3">Peptidase family M23</fullName>
    </submittedName>
</protein>
<dbReference type="RefSeq" id="WP_075725126.1">
    <property type="nucleotide sequence ID" value="NZ_LTDM01000009.1"/>
</dbReference>
<evidence type="ECO:0000256" key="1">
    <source>
        <dbReference type="SAM" id="Phobius"/>
    </source>
</evidence>
<accession>A0A1U7M7V0</accession>
<dbReference type="SUPFAM" id="SSF51261">
    <property type="entry name" value="Duplicated hybrid motif"/>
    <property type="match status" value="1"/>
</dbReference>
<feature type="domain" description="M23ase beta-sheet core" evidence="2">
    <location>
        <begin position="115"/>
        <end position="206"/>
    </location>
</feature>
<organism evidence="3 4">
    <name type="scientific">Tissierella creatinophila DSM 6911</name>
    <dbReference type="NCBI Taxonomy" id="1123403"/>
    <lineage>
        <taxon>Bacteria</taxon>
        <taxon>Bacillati</taxon>
        <taxon>Bacillota</taxon>
        <taxon>Tissierellia</taxon>
        <taxon>Tissierellales</taxon>
        <taxon>Tissierellaceae</taxon>
        <taxon>Tissierella</taxon>
    </lineage>
</organism>
<dbReference type="Pfam" id="PF01551">
    <property type="entry name" value="Peptidase_M23"/>
    <property type="match status" value="1"/>
</dbReference>
<evidence type="ECO:0000259" key="2">
    <source>
        <dbReference type="Pfam" id="PF01551"/>
    </source>
</evidence>
<reference evidence="3 4" key="1">
    <citation type="submission" date="2016-02" db="EMBL/GenBank/DDBJ databases">
        <title>Genome sequence of Tissierella creatinophila DSM 6911.</title>
        <authorList>
            <person name="Poehlein A."/>
            <person name="Daniel R."/>
        </authorList>
    </citation>
    <scope>NUCLEOTIDE SEQUENCE [LARGE SCALE GENOMIC DNA]</scope>
    <source>
        <strain evidence="3 4">DSM 6911</strain>
    </source>
</reference>